<accession>A0A9N9II90</accession>
<dbReference type="InterPro" id="IPR029020">
    <property type="entry name" value="Ammonium/urea_transptr"/>
</dbReference>
<dbReference type="PANTHER" id="PTHR43029:SF10">
    <property type="entry name" value="AMMONIUM TRANSPORTER MEP2"/>
    <property type="match status" value="1"/>
</dbReference>
<feature type="transmembrane region" description="Helical" evidence="8">
    <location>
        <begin position="124"/>
        <end position="143"/>
    </location>
</feature>
<keyword evidence="5 8" id="KW-1133">Transmembrane helix</keyword>
<evidence type="ECO:0000256" key="8">
    <source>
        <dbReference type="SAM" id="Phobius"/>
    </source>
</evidence>
<comment type="subcellular location">
    <subcellularLocation>
        <location evidence="1">Membrane</location>
        <topology evidence="1">Multi-pass membrane protein</topology>
    </subcellularLocation>
</comment>
<feature type="non-terminal residue" evidence="10">
    <location>
        <position position="275"/>
    </location>
</feature>
<feature type="transmembrane region" description="Helical" evidence="8">
    <location>
        <begin position="34"/>
        <end position="56"/>
    </location>
</feature>
<feature type="transmembrane region" description="Helical" evidence="8">
    <location>
        <begin position="179"/>
        <end position="198"/>
    </location>
</feature>
<dbReference type="OrthoDB" id="534912at2759"/>
<dbReference type="InterPro" id="IPR024041">
    <property type="entry name" value="NH4_transpt_AmtB-like_dom"/>
</dbReference>
<dbReference type="Gene3D" id="1.10.3430.10">
    <property type="entry name" value="Ammonium transporter AmtB like domains"/>
    <property type="match status" value="2"/>
</dbReference>
<reference evidence="10" key="1">
    <citation type="submission" date="2021-06" db="EMBL/GenBank/DDBJ databases">
        <authorList>
            <person name="Kallberg Y."/>
            <person name="Tangrot J."/>
            <person name="Rosling A."/>
        </authorList>
    </citation>
    <scope>NUCLEOTIDE SEQUENCE</scope>
    <source>
        <strain evidence="10">IN212</strain>
    </source>
</reference>
<dbReference type="GO" id="GO:0005886">
    <property type="term" value="C:plasma membrane"/>
    <property type="evidence" value="ECO:0007669"/>
    <property type="project" value="TreeGrafter"/>
</dbReference>
<evidence type="ECO:0000259" key="9">
    <source>
        <dbReference type="Pfam" id="PF00909"/>
    </source>
</evidence>
<dbReference type="InterPro" id="IPR001905">
    <property type="entry name" value="Ammonium_transpt"/>
</dbReference>
<gene>
    <name evidence="10" type="ORF">RFULGI_LOCUS12594</name>
</gene>
<dbReference type="SUPFAM" id="SSF111352">
    <property type="entry name" value="Ammonium transporter"/>
    <property type="match status" value="1"/>
</dbReference>
<dbReference type="EMBL" id="CAJVPZ010030705">
    <property type="protein sequence ID" value="CAG8737410.1"/>
    <property type="molecule type" value="Genomic_DNA"/>
</dbReference>
<dbReference type="InterPro" id="IPR018047">
    <property type="entry name" value="Ammonium_transpt_CS"/>
</dbReference>
<organism evidence="10 11">
    <name type="scientific">Racocetra fulgida</name>
    <dbReference type="NCBI Taxonomy" id="60492"/>
    <lineage>
        <taxon>Eukaryota</taxon>
        <taxon>Fungi</taxon>
        <taxon>Fungi incertae sedis</taxon>
        <taxon>Mucoromycota</taxon>
        <taxon>Glomeromycotina</taxon>
        <taxon>Glomeromycetes</taxon>
        <taxon>Diversisporales</taxon>
        <taxon>Gigasporaceae</taxon>
        <taxon>Racocetra</taxon>
    </lineage>
</organism>
<evidence type="ECO:0000256" key="5">
    <source>
        <dbReference type="ARBA" id="ARBA00022989"/>
    </source>
</evidence>
<comment type="caution">
    <text evidence="10">The sequence shown here is derived from an EMBL/GenBank/DDBJ whole genome shotgun (WGS) entry which is preliminary data.</text>
</comment>
<feature type="transmembrane region" description="Helical" evidence="8">
    <location>
        <begin position="210"/>
        <end position="230"/>
    </location>
</feature>
<evidence type="ECO:0000256" key="3">
    <source>
        <dbReference type="ARBA" id="ARBA00022448"/>
    </source>
</evidence>
<evidence type="ECO:0000313" key="11">
    <source>
        <dbReference type="Proteomes" id="UP000789396"/>
    </source>
</evidence>
<evidence type="ECO:0000256" key="7">
    <source>
        <dbReference type="ARBA" id="ARBA00023177"/>
    </source>
</evidence>
<keyword evidence="3" id="KW-0813">Transport</keyword>
<keyword evidence="4 8" id="KW-0812">Transmembrane</keyword>
<name>A0A9N9II90_9GLOM</name>
<comment type="similarity">
    <text evidence="2">Belongs to the ammonia transporter channel (TC 1.A.11.2) family.</text>
</comment>
<feature type="domain" description="Ammonium transporter AmtB-like" evidence="9">
    <location>
        <begin position="60"/>
        <end position="238"/>
    </location>
</feature>
<proteinExistence type="inferred from homology"/>
<evidence type="ECO:0000256" key="6">
    <source>
        <dbReference type="ARBA" id="ARBA00023136"/>
    </source>
</evidence>
<keyword evidence="6 8" id="KW-0472">Membrane</keyword>
<evidence type="ECO:0000256" key="4">
    <source>
        <dbReference type="ARBA" id="ARBA00022692"/>
    </source>
</evidence>
<evidence type="ECO:0000256" key="1">
    <source>
        <dbReference type="ARBA" id="ARBA00004141"/>
    </source>
</evidence>
<feature type="transmembrane region" description="Helical" evidence="8">
    <location>
        <begin position="95"/>
        <end position="112"/>
    </location>
</feature>
<feature type="transmembrane region" description="Helical" evidence="8">
    <location>
        <begin position="62"/>
        <end position="83"/>
    </location>
</feature>
<evidence type="ECO:0000313" key="10">
    <source>
        <dbReference type="EMBL" id="CAG8737410.1"/>
    </source>
</evidence>
<feature type="non-terminal residue" evidence="10">
    <location>
        <position position="1"/>
    </location>
</feature>
<protein>
    <submittedName>
        <fullName evidence="10">17523_t:CDS:1</fullName>
    </submittedName>
</protein>
<dbReference type="AlphaFoldDB" id="A0A9N9II90"/>
<dbReference type="PROSITE" id="PS01219">
    <property type="entry name" value="AMMONIUM_TRANSP"/>
    <property type="match status" value="1"/>
</dbReference>
<sequence>RTGGPFIGNLQNAFFMNLDWDSGPTASSKNVPEFIFAIFQCMFAVITPALMIGAAAERGLDFAGGIPVHISSGAAGLAFCFVLGRRNQINRPHNLINVVIGTVLLWFGWFGFNGGSAVAADRRAIMACIVTNLAASFSGLTWMFMDFIKFRRLRAVSFCSGVVSGLVAITPASGYVAPYAAVVFGIASGILCNLASVMKTKLNVYDDAMDVFAIHGIGGFIGNVLTGIFADKDIVNRSSSDSITIKDGDTDMIEMGESAYCFAEEQPQANANGMN</sequence>
<keyword evidence="7" id="KW-0924">Ammonia transport</keyword>
<feature type="transmembrane region" description="Helical" evidence="8">
    <location>
        <begin position="155"/>
        <end position="173"/>
    </location>
</feature>
<keyword evidence="11" id="KW-1185">Reference proteome</keyword>
<dbReference type="Proteomes" id="UP000789396">
    <property type="component" value="Unassembled WGS sequence"/>
</dbReference>
<dbReference type="PANTHER" id="PTHR43029">
    <property type="entry name" value="AMMONIUM TRANSPORTER MEP2"/>
    <property type="match status" value="1"/>
</dbReference>
<dbReference type="GO" id="GO:0008519">
    <property type="term" value="F:ammonium channel activity"/>
    <property type="evidence" value="ECO:0007669"/>
    <property type="project" value="InterPro"/>
</dbReference>
<dbReference type="Pfam" id="PF00909">
    <property type="entry name" value="Ammonium_transp"/>
    <property type="match status" value="1"/>
</dbReference>
<evidence type="ECO:0000256" key="2">
    <source>
        <dbReference type="ARBA" id="ARBA00005887"/>
    </source>
</evidence>